<feature type="region of interest" description="Disordered" evidence="1">
    <location>
        <begin position="1"/>
        <end position="39"/>
    </location>
</feature>
<feature type="region of interest" description="Disordered" evidence="1">
    <location>
        <begin position="64"/>
        <end position="107"/>
    </location>
</feature>
<proteinExistence type="predicted"/>
<feature type="region of interest" description="Disordered" evidence="1">
    <location>
        <begin position="645"/>
        <end position="671"/>
    </location>
</feature>
<feature type="compositionally biased region" description="Gly residues" evidence="1">
    <location>
        <begin position="88"/>
        <end position="103"/>
    </location>
</feature>
<feature type="compositionally biased region" description="Low complexity" evidence="1">
    <location>
        <begin position="589"/>
        <end position="603"/>
    </location>
</feature>
<accession>A0ABQ7YVI1</accession>
<dbReference type="Proteomes" id="UP000824890">
    <property type="component" value="Unassembled WGS sequence"/>
</dbReference>
<feature type="compositionally biased region" description="Polar residues" evidence="1">
    <location>
        <begin position="64"/>
        <end position="82"/>
    </location>
</feature>
<evidence type="ECO:0000256" key="2">
    <source>
        <dbReference type="SAM" id="Phobius"/>
    </source>
</evidence>
<feature type="compositionally biased region" description="Polar residues" evidence="1">
    <location>
        <begin position="535"/>
        <end position="557"/>
    </location>
</feature>
<feature type="compositionally biased region" description="Low complexity" evidence="1">
    <location>
        <begin position="493"/>
        <end position="505"/>
    </location>
</feature>
<feature type="region of interest" description="Disordered" evidence="1">
    <location>
        <begin position="535"/>
        <end position="613"/>
    </location>
</feature>
<protein>
    <recommendedName>
        <fullName evidence="5">Transcriptional corepressor SEUSS</fullName>
    </recommendedName>
</protein>
<keyword evidence="4" id="KW-1185">Reference proteome</keyword>
<keyword evidence="2" id="KW-0812">Transmembrane</keyword>
<organism evidence="3 4">
    <name type="scientific">Brassica napus</name>
    <name type="common">Rape</name>
    <dbReference type="NCBI Taxonomy" id="3708"/>
    <lineage>
        <taxon>Eukaryota</taxon>
        <taxon>Viridiplantae</taxon>
        <taxon>Streptophyta</taxon>
        <taxon>Embryophyta</taxon>
        <taxon>Tracheophyta</taxon>
        <taxon>Spermatophyta</taxon>
        <taxon>Magnoliopsida</taxon>
        <taxon>eudicotyledons</taxon>
        <taxon>Gunneridae</taxon>
        <taxon>Pentapetalae</taxon>
        <taxon>rosids</taxon>
        <taxon>malvids</taxon>
        <taxon>Brassicales</taxon>
        <taxon>Brassicaceae</taxon>
        <taxon>Brassiceae</taxon>
        <taxon>Brassica</taxon>
    </lineage>
</organism>
<reference evidence="3 4" key="1">
    <citation type="submission" date="2021-05" db="EMBL/GenBank/DDBJ databases">
        <title>Genome Assembly of Synthetic Allotetraploid Brassica napus Reveals Homoeologous Exchanges between Subgenomes.</title>
        <authorList>
            <person name="Davis J.T."/>
        </authorList>
    </citation>
    <scope>NUCLEOTIDE SEQUENCE [LARGE SCALE GENOMIC DNA]</scope>
    <source>
        <strain evidence="4">cv. Da-Ae</strain>
        <tissue evidence="3">Seedling</tissue>
    </source>
</reference>
<keyword evidence="2" id="KW-1133">Transmembrane helix</keyword>
<evidence type="ECO:0000313" key="3">
    <source>
        <dbReference type="EMBL" id="KAH0871949.1"/>
    </source>
</evidence>
<feature type="transmembrane region" description="Helical" evidence="2">
    <location>
        <begin position="817"/>
        <end position="839"/>
    </location>
</feature>
<evidence type="ECO:0008006" key="5">
    <source>
        <dbReference type="Google" id="ProtNLM"/>
    </source>
</evidence>
<dbReference type="EMBL" id="JAGKQM010000016">
    <property type="protein sequence ID" value="KAH0871949.1"/>
    <property type="molecule type" value="Genomic_DNA"/>
</dbReference>
<gene>
    <name evidence="3" type="ORF">HID58_069311</name>
</gene>
<feature type="compositionally biased region" description="Polar residues" evidence="1">
    <location>
        <begin position="15"/>
        <end position="39"/>
    </location>
</feature>
<comment type="caution">
    <text evidence="3">The sequence shown here is derived from an EMBL/GenBank/DDBJ whole genome shotgun (WGS) entry which is preliminary data.</text>
</comment>
<dbReference type="PANTHER" id="PTHR10378">
    <property type="entry name" value="LIM DOMAIN-BINDING PROTEIN"/>
    <property type="match status" value="1"/>
</dbReference>
<sequence>MDMVPSEAPNPVGSGDNNVQPPFPSPLTQFSNNMSMPNTSSLLNNNHSFASDIGFSGLSSSGQHFSNVSANQQQRSSTTKMEQQQQQRGGGLAGVKLEPGGGQVTNDQKMLTSLGSVKLEPQQLQAMRNLAQVKMEPQHSEQSLFLQQQQRQFLQMPGQSPQTQMNNILHQQRLMQLQHQHQHQQQLLLLKSMPQQRPQLPQQQRPPMKPVYEPGMGAQRLTQYMYRQQHRPQDNNIEFWRKFVSEYFAPNAKKRWCVSMYGSGRQTTGVFPQDVWHCEICNRKPGRGFEATAEVLPRLFKIKYESGTLEELLYVDMPRESQNSSGQIVLEYAKATQESVFEQLRVVRDGQLRIVFSPDLKIFSWEFCARRHEELIPRRLLIPQVSQLGSAAQKYQQAAQNATTDSALPELQNNCNMFVASARQLAKALEVPLVNDLGYTKRYVRCLQISEVVNSMKDLIDYSRETRTGPIESLAKFPRRTGPSSALPGPSAQQPNEQPRQQQHQSVAQIANKDQSCGQSSLNYAFNAASASTSTGSIHQNSMKQRNQNAAYKTPSSPYGGISIQMQSPSNSGTMAPSSQQQHNLPSFQSPTSSSNNNYPSQNGITSINNHMGSTNLPAIQQAAADEANESSSVQKILNEILMNNNQTHNTSGGGGHESFGNDGKGGRNVSSSGVLMMNNGQVNTSIGGFGMTNINGNNGLMNGRAGMMVRDPNVQQDVGNQRLGGAVNAFNNFQCDWNCTSFYGCCIIMEAMDHALHLKSERVKSFKSALESSISISAMRSKRRQFTRRLTLQVVFVPITLTMLSVLLSFPNEGVASAALGSFFFLCTPISCFSIFLLSSRACSSAMPYHHNHRNDSCLCHLQHELIQRVSLISPAYSSQGNHILGIVPVPSHRPAQECIDTIREELEREIYNKLQNHYSGHLGSRFVLGDNPNVPHSFSFIQKRGEVLNRNGETQPHWRRLNLKLTFVQAYLGVIIRSKGLDQIVPPPHLSVMITAMSRVDKGFGTAMISDPPPMR</sequence>
<keyword evidence="2" id="KW-0472">Membrane</keyword>
<feature type="region of interest" description="Disordered" evidence="1">
    <location>
        <begin position="470"/>
        <end position="514"/>
    </location>
</feature>
<evidence type="ECO:0000313" key="4">
    <source>
        <dbReference type="Proteomes" id="UP000824890"/>
    </source>
</evidence>
<evidence type="ECO:0000256" key="1">
    <source>
        <dbReference type="SAM" id="MobiDB-lite"/>
    </source>
</evidence>
<feature type="compositionally biased region" description="Polar residues" evidence="1">
    <location>
        <begin position="604"/>
        <end position="613"/>
    </location>
</feature>
<dbReference type="Pfam" id="PF01803">
    <property type="entry name" value="LIM_bind"/>
    <property type="match status" value="1"/>
</dbReference>
<feature type="transmembrane region" description="Helical" evidence="2">
    <location>
        <begin position="791"/>
        <end position="811"/>
    </location>
</feature>
<name>A0ABQ7YVI1_BRANA</name>
<feature type="compositionally biased region" description="Polar residues" evidence="1">
    <location>
        <begin position="564"/>
        <end position="588"/>
    </location>
</feature>
<dbReference type="InterPro" id="IPR029005">
    <property type="entry name" value="LIM-bd/SEUSS"/>
</dbReference>